<keyword evidence="6" id="KW-0680">Restriction system</keyword>
<dbReference type="GO" id="GO:0008168">
    <property type="term" value="F:methyltransferase activity"/>
    <property type="evidence" value="ECO:0007669"/>
    <property type="project" value="UniProtKB-KW"/>
</dbReference>
<dbReference type="Proteomes" id="UP001589733">
    <property type="component" value="Unassembled WGS sequence"/>
</dbReference>
<name>A0ABV6AYF5_9DEIO</name>
<dbReference type="PROSITE" id="PS00093">
    <property type="entry name" value="N4_MTASE"/>
    <property type="match status" value="1"/>
</dbReference>
<keyword evidence="11" id="KW-1185">Reference proteome</keyword>
<keyword evidence="5" id="KW-0949">S-adenosyl-L-methionine</keyword>
<dbReference type="Pfam" id="PF01555">
    <property type="entry name" value="N6_N4_Mtase"/>
    <property type="match status" value="1"/>
</dbReference>
<evidence type="ECO:0000256" key="3">
    <source>
        <dbReference type="ARBA" id="ARBA00022603"/>
    </source>
</evidence>
<dbReference type="EC" id="2.1.1.113" evidence="2"/>
<protein>
    <recommendedName>
        <fullName evidence="2">site-specific DNA-methyltransferase (cytosine-N(4)-specific)</fullName>
        <ecNumber evidence="2">2.1.1.113</ecNumber>
    </recommendedName>
</protein>
<dbReference type="InterPro" id="IPR017985">
    <property type="entry name" value="MeTrfase_CN4_CS"/>
</dbReference>
<reference evidence="10 11" key="1">
    <citation type="submission" date="2024-09" db="EMBL/GenBank/DDBJ databases">
        <authorList>
            <person name="Sun Q."/>
            <person name="Mori K."/>
        </authorList>
    </citation>
    <scope>NUCLEOTIDE SEQUENCE [LARGE SCALE GENOMIC DNA]</scope>
    <source>
        <strain evidence="10 11">JCM 13503</strain>
    </source>
</reference>
<evidence type="ECO:0000256" key="8">
    <source>
        <dbReference type="ARBA" id="ARBA00049120"/>
    </source>
</evidence>
<evidence type="ECO:0000313" key="10">
    <source>
        <dbReference type="EMBL" id="MFB9992535.1"/>
    </source>
</evidence>
<evidence type="ECO:0000256" key="1">
    <source>
        <dbReference type="ARBA" id="ARBA00010203"/>
    </source>
</evidence>
<evidence type="ECO:0000259" key="9">
    <source>
        <dbReference type="Pfam" id="PF01555"/>
    </source>
</evidence>
<evidence type="ECO:0000256" key="4">
    <source>
        <dbReference type="ARBA" id="ARBA00022679"/>
    </source>
</evidence>
<accession>A0ABV6AYF5</accession>
<dbReference type="Gene3D" id="3.40.50.150">
    <property type="entry name" value="Vaccinia Virus protein VP39"/>
    <property type="match status" value="1"/>
</dbReference>
<comment type="caution">
    <text evidence="10">The sequence shown here is derived from an EMBL/GenBank/DDBJ whole genome shotgun (WGS) entry which is preliminary data.</text>
</comment>
<dbReference type="GO" id="GO:0032259">
    <property type="term" value="P:methylation"/>
    <property type="evidence" value="ECO:0007669"/>
    <property type="project" value="UniProtKB-KW"/>
</dbReference>
<evidence type="ECO:0000256" key="2">
    <source>
        <dbReference type="ARBA" id="ARBA00012185"/>
    </source>
</evidence>
<sequence length="408" mass="46046">MNVSDKLFDINWDFTKRFPGLSRSPHWYPGTFPSEVPAALIEILTVKGDLVVDPYGGIGTTVFEAVRLGRDAVSVDVNPAAHRISSIMLHVLKWRSQVVLITAKMQDVITDDQAFLTSGQLGDPVELLENSFIQPSLKSIIGSINTEDPNWESLSKWYHPDTLNAIKDFYLKKVRHSEDSDFTRVVRFLILSASLKALSSQDKSWGHIADNVYPKELVKKDLMPMLKMFAKKLDSLIDAIIFDSTSQSRKMYSIEHNWLDGGIVLDRKVNAIITSPPYAGAIDYHLSQKLTLYLMGRSEDAIKGLSMVEIGARRRRNRLNSEEIWAEQLKSCFTIFANLVEVDGFIAAIMPHKDSGRSSGTSSIQDALLSQNFFEIFKIDRSISQTQARQSWTSIKRETVMVFQKHGN</sequence>
<keyword evidence="3 10" id="KW-0489">Methyltransferase</keyword>
<comment type="catalytic activity">
    <reaction evidence="8">
        <text>a 2'-deoxycytidine in DNA + S-adenosyl-L-methionine = an N(4)-methyl-2'-deoxycytidine in DNA + S-adenosyl-L-homocysteine + H(+)</text>
        <dbReference type="Rhea" id="RHEA:16857"/>
        <dbReference type="Rhea" id="RHEA-COMP:11369"/>
        <dbReference type="Rhea" id="RHEA-COMP:13674"/>
        <dbReference type="ChEBI" id="CHEBI:15378"/>
        <dbReference type="ChEBI" id="CHEBI:57856"/>
        <dbReference type="ChEBI" id="CHEBI:59789"/>
        <dbReference type="ChEBI" id="CHEBI:85452"/>
        <dbReference type="ChEBI" id="CHEBI:137933"/>
        <dbReference type="EC" id="2.1.1.113"/>
    </reaction>
</comment>
<feature type="domain" description="DNA methylase N-4/N-6" evidence="9">
    <location>
        <begin position="12"/>
        <end position="84"/>
    </location>
</feature>
<dbReference type="EMBL" id="JBHLYR010000032">
    <property type="protein sequence ID" value="MFB9992535.1"/>
    <property type="molecule type" value="Genomic_DNA"/>
</dbReference>
<gene>
    <name evidence="10" type="ORF">ACFFLM_11215</name>
</gene>
<dbReference type="RefSeq" id="WP_380009627.1">
    <property type="nucleotide sequence ID" value="NZ_JBHLYR010000032.1"/>
</dbReference>
<proteinExistence type="inferred from homology"/>
<keyword evidence="4" id="KW-0808">Transferase</keyword>
<comment type="similarity">
    <text evidence="1">Belongs to the N(4)/N(6)-methyltransferase family. N(4) subfamily.</text>
</comment>
<evidence type="ECO:0000256" key="6">
    <source>
        <dbReference type="ARBA" id="ARBA00022747"/>
    </source>
</evidence>
<organism evidence="10 11">
    <name type="scientific">Deinococcus oregonensis</name>
    <dbReference type="NCBI Taxonomy" id="1805970"/>
    <lineage>
        <taxon>Bacteria</taxon>
        <taxon>Thermotogati</taxon>
        <taxon>Deinococcota</taxon>
        <taxon>Deinococci</taxon>
        <taxon>Deinococcales</taxon>
        <taxon>Deinococcaceae</taxon>
        <taxon>Deinococcus</taxon>
    </lineage>
</organism>
<keyword evidence="7" id="KW-0238">DNA-binding</keyword>
<evidence type="ECO:0000256" key="7">
    <source>
        <dbReference type="ARBA" id="ARBA00023125"/>
    </source>
</evidence>
<evidence type="ECO:0000256" key="5">
    <source>
        <dbReference type="ARBA" id="ARBA00022691"/>
    </source>
</evidence>
<dbReference type="InterPro" id="IPR029063">
    <property type="entry name" value="SAM-dependent_MTases_sf"/>
</dbReference>
<dbReference type="InterPro" id="IPR002941">
    <property type="entry name" value="DNA_methylase_N4/N6"/>
</dbReference>
<dbReference type="SUPFAM" id="SSF53335">
    <property type="entry name" value="S-adenosyl-L-methionine-dependent methyltransferases"/>
    <property type="match status" value="3"/>
</dbReference>
<evidence type="ECO:0000313" key="11">
    <source>
        <dbReference type="Proteomes" id="UP001589733"/>
    </source>
</evidence>